<feature type="binding site" evidence="9">
    <location>
        <position position="13"/>
    </location>
    <ligand>
        <name>CTP</name>
        <dbReference type="ChEBI" id="CHEBI:37563"/>
        <note>allosteric inhibitor</note>
    </ligand>
</feature>
<evidence type="ECO:0000256" key="3">
    <source>
        <dbReference type="ARBA" id="ARBA00022598"/>
    </source>
</evidence>
<feature type="active site" evidence="9">
    <location>
        <position position="514"/>
    </location>
</feature>
<dbReference type="CDD" id="cd03113">
    <property type="entry name" value="CTPS_N"/>
    <property type="match status" value="1"/>
</dbReference>
<feature type="binding site" evidence="9">
    <location>
        <begin position="379"/>
        <end position="382"/>
    </location>
    <ligand>
        <name>L-glutamine</name>
        <dbReference type="ChEBI" id="CHEBI:58359"/>
    </ligand>
</feature>
<comment type="catalytic activity">
    <reaction evidence="9">
        <text>L-glutamine + H2O = L-glutamate + NH4(+)</text>
        <dbReference type="Rhea" id="RHEA:15889"/>
        <dbReference type="ChEBI" id="CHEBI:15377"/>
        <dbReference type="ChEBI" id="CHEBI:28938"/>
        <dbReference type="ChEBI" id="CHEBI:29985"/>
        <dbReference type="ChEBI" id="CHEBI:58359"/>
    </reaction>
</comment>
<feature type="binding site" evidence="9">
    <location>
        <begin position="146"/>
        <end position="148"/>
    </location>
    <ligand>
        <name>CTP</name>
        <dbReference type="ChEBI" id="CHEBI:37563"/>
        <note>allosteric inhibitor</note>
    </ligand>
</feature>
<evidence type="ECO:0000313" key="13">
    <source>
        <dbReference type="Proteomes" id="UP001247805"/>
    </source>
</evidence>
<feature type="binding site" evidence="9">
    <location>
        <position position="13"/>
    </location>
    <ligand>
        <name>UTP</name>
        <dbReference type="ChEBI" id="CHEBI:46398"/>
    </ligand>
</feature>
<feature type="binding site" evidence="9">
    <location>
        <position position="402"/>
    </location>
    <ligand>
        <name>L-glutamine</name>
        <dbReference type="ChEBI" id="CHEBI:58359"/>
    </ligand>
</feature>
<name>A0ABU3SW18_9ALTE</name>
<keyword evidence="9" id="KW-0479">Metal-binding</keyword>
<comment type="activity regulation">
    <text evidence="9">Allosterically activated by GTP, when glutamine is the substrate; GTP has no effect on the reaction when ammonia is the substrate. The allosteric effector GTP functions by stabilizing the protein conformation that binds the tetrahedral intermediate(s) formed during glutamine hydrolysis. Inhibited by the product CTP, via allosteric rather than competitive inhibition.</text>
</comment>
<dbReference type="PANTHER" id="PTHR11550">
    <property type="entry name" value="CTP SYNTHASE"/>
    <property type="match status" value="1"/>
</dbReference>
<feature type="region of interest" description="Amidoligase domain" evidence="9">
    <location>
        <begin position="1"/>
        <end position="265"/>
    </location>
</feature>
<accession>A0ABU3SW18</accession>
<keyword evidence="7 9" id="KW-0665">Pyrimidine biosynthesis</keyword>
<dbReference type="InterPro" id="IPR029062">
    <property type="entry name" value="Class_I_gatase-like"/>
</dbReference>
<feature type="domain" description="Glutamine amidotransferase" evidence="10">
    <location>
        <begin position="300"/>
        <end position="533"/>
    </location>
</feature>
<feature type="binding site" evidence="9">
    <location>
        <position position="222"/>
    </location>
    <ligand>
        <name>UTP</name>
        <dbReference type="ChEBI" id="CHEBI:46398"/>
    </ligand>
</feature>
<dbReference type="EC" id="6.3.4.2" evidence="9"/>
<comment type="caution">
    <text evidence="12">The sequence shown here is derived from an EMBL/GenBank/DDBJ whole genome shotgun (WGS) entry which is preliminary data.</text>
</comment>
<feature type="binding site" evidence="9">
    <location>
        <position position="71"/>
    </location>
    <ligand>
        <name>ATP</name>
        <dbReference type="ChEBI" id="CHEBI:30616"/>
    </ligand>
</feature>
<keyword evidence="13" id="KW-1185">Reference proteome</keyword>
<dbReference type="InterPro" id="IPR017456">
    <property type="entry name" value="CTP_synthase_N"/>
</dbReference>
<feature type="binding site" evidence="9">
    <location>
        <position position="71"/>
    </location>
    <ligand>
        <name>Mg(2+)</name>
        <dbReference type="ChEBI" id="CHEBI:18420"/>
    </ligand>
</feature>
<feature type="binding site" evidence="9">
    <location>
        <begin position="238"/>
        <end position="240"/>
    </location>
    <ligand>
        <name>ATP</name>
        <dbReference type="ChEBI" id="CHEBI:30616"/>
    </ligand>
</feature>
<protein>
    <recommendedName>
        <fullName evidence="9">CTP synthase</fullName>
        <ecNumber evidence="9">6.3.4.2</ecNumber>
    </recommendedName>
    <alternativeName>
        <fullName evidence="9">Cytidine 5'-triphosphate synthase</fullName>
    </alternativeName>
    <alternativeName>
        <fullName evidence="9">Cytidine triphosphate synthetase</fullName>
        <shortName evidence="9">CTP synthetase</shortName>
        <shortName evidence="9">CTPS</shortName>
    </alternativeName>
    <alternativeName>
        <fullName evidence="9">UTP--ammonia ligase</fullName>
    </alternativeName>
</protein>
<sequence length="543" mass="60054">MTNYIFVTGGVVSSLGKGIAAASLAAILEARGLKVTMLKLDPYINVDPGTMSPIQHGEVFVTDDGAETDLDLGHYERFIRTRMTKKNNFTTGRVYEEVLKRERRGDYLGATIQVIPHITNEIKRRVIDGSEGVDVAIVEIGGTVGDIESQPFIEAVRQLGVEVGRNRAMFMHLTLVPYLAASGEVKTKPTQHSVKELRSVGVQPDILVCRSEVPLPSNERSKIALFTNVVDKAVISLRDVDSIYRIPAMLKAQGLDELVVERFGLACPEADLTEWEQVLYAESNPTSEITIGMIGKYVELPDAYKSVNEALKHAGLKNRLAINIKHIDSQDIESKGEQVLQNLDAILVAGGFGERGIEGKIATAKYARENNIPYLGICLGMQVALIEYARNVVGMENANSTEFDPDTPYPVVGLITEWLDADGSKESRSENSDLGGTMRVGSQLCHLVYGSKVHDLYGSNEIYERHRHRYEVNNNLREQIETAGLKVTGLSTDKRLVEVIELPDHPWFVAGQFHPEFNSTPRDGHPLFEGFVKAAGEYFKQNN</sequence>
<dbReference type="PANTHER" id="PTHR11550:SF0">
    <property type="entry name" value="CTP SYNTHASE-RELATED"/>
    <property type="match status" value="1"/>
</dbReference>
<dbReference type="HAMAP" id="MF_01227">
    <property type="entry name" value="PyrG"/>
    <property type="match status" value="1"/>
</dbReference>
<dbReference type="CDD" id="cd01746">
    <property type="entry name" value="GATase1_CTP_Synthase"/>
    <property type="match status" value="1"/>
</dbReference>
<organism evidence="12 13">
    <name type="scientific">Paraglaciecola aquimarina</name>
    <dbReference type="NCBI Taxonomy" id="1235557"/>
    <lineage>
        <taxon>Bacteria</taxon>
        <taxon>Pseudomonadati</taxon>
        <taxon>Pseudomonadota</taxon>
        <taxon>Gammaproteobacteria</taxon>
        <taxon>Alteromonadales</taxon>
        <taxon>Alteromonadaceae</taxon>
        <taxon>Paraglaciecola</taxon>
    </lineage>
</organism>
<evidence type="ECO:0000256" key="8">
    <source>
        <dbReference type="ARBA" id="ARBA00047781"/>
    </source>
</evidence>
<dbReference type="Gene3D" id="3.40.50.880">
    <property type="match status" value="1"/>
</dbReference>
<dbReference type="SUPFAM" id="SSF52540">
    <property type="entry name" value="P-loop containing nucleoside triphosphate hydrolases"/>
    <property type="match status" value="1"/>
</dbReference>
<dbReference type="Pfam" id="PF06418">
    <property type="entry name" value="CTP_synth_N"/>
    <property type="match status" value="1"/>
</dbReference>
<feature type="binding site" evidence="9">
    <location>
        <begin position="186"/>
        <end position="191"/>
    </location>
    <ligand>
        <name>UTP</name>
        <dbReference type="ChEBI" id="CHEBI:46398"/>
    </ligand>
</feature>
<feature type="active site" description="Nucleophile; for glutamine hydrolysis" evidence="9">
    <location>
        <position position="378"/>
    </location>
</feature>
<feature type="active site" evidence="9">
    <location>
        <position position="516"/>
    </location>
</feature>
<dbReference type="SUPFAM" id="SSF52317">
    <property type="entry name" value="Class I glutamine amidotransferase-like"/>
    <property type="match status" value="1"/>
</dbReference>
<dbReference type="RefSeq" id="WP_316025800.1">
    <property type="nucleotide sequence ID" value="NZ_JAWDIO010000002.1"/>
</dbReference>
<comment type="caution">
    <text evidence="9">Lacks conserved residue(s) required for the propagation of feature annotation.</text>
</comment>
<dbReference type="InterPro" id="IPR033828">
    <property type="entry name" value="GATase1_CTP_Synthase"/>
</dbReference>
<comment type="pathway">
    <text evidence="1 9">Pyrimidine metabolism; CTP biosynthesis via de novo pathway; CTP from UDP: step 2/2.</text>
</comment>
<feature type="binding site" evidence="9">
    <location>
        <position position="139"/>
    </location>
    <ligand>
        <name>Mg(2+)</name>
        <dbReference type="ChEBI" id="CHEBI:18420"/>
    </ligand>
</feature>
<keyword evidence="3 9" id="KW-0436">Ligase</keyword>
<dbReference type="PROSITE" id="PS51273">
    <property type="entry name" value="GATASE_TYPE_1"/>
    <property type="match status" value="1"/>
</dbReference>
<keyword evidence="6 9" id="KW-0315">Glutamine amidotransferase</keyword>
<evidence type="ECO:0000256" key="7">
    <source>
        <dbReference type="ARBA" id="ARBA00022975"/>
    </source>
</evidence>
<keyword evidence="9" id="KW-0460">Magnesium</keyword>
<evidence type="ECO:0000256" key="9">
    <source>
        <dbReference type="HAMAP-Rule" id="MF_01227"/>
    </source>
</evidence>
<dbReference type="Gene3D" id="3.40.50.300">
    <property type="entry name" value="P-loop containing nucleotide triphosphate hydrolases"/>
    <property type="match status" value="1"/>
</dbReference>
<feature type="binding site" evidence="9">
    <location>
        <position position="351"/>
    </location>
    <ligand>
        <name>L-glutamine</name>
        <dbReference type="ChEBI" id="CHEBI:58359"/>
    </ligand>
</feature>
<evidence type="ECO:0000259" key="11">
    <source>
        <dbReference type="Pfam" id="PF06418"/>
    </source>
</evidence>
<comment type="similarity">
    <text evidence="2 9">Belongs to the CTP synthase family.</text>
</comment>
<dbReference type="InterPro" id="IPR017926">
    <property type="entry name" value="GATASE"/>
</dbReference>
<evidence type="ECO:0000256" key="6">
    <source>
        <dbReference type="ARBA" id="ARBA00022962"/>
    </source>
</evidence>
<comment type="function">
    <text evidence="9">Catalyzes the ATP-dependent amination of UTP to CTP with either L-glutamine or ammonia as the source of nitrogen. Regulates intracellular CTP levels through interactions with the four ribonucleotide triphosphates.</text>
</comment>
<evidence type="ECO:0000313" key="12">
    <source>
        <dbReference type="EMBL" id="MDU0354182.1"/>
    </source>
</evidence>
<keyword evidence="4 9" id="KW-0547">Nucleotide-binding</keyword>
<evidence type="ECO:0000256" key="5">
    <source>
        <dbReference type="ARBA" id="ARBA00022840"/>
    </source>
</evidence>
<comment type="catalytic activity">
    <reaction evidence="8 9">
        <text>UTP + L-glutamine + ATP + H2O = CTP + L-glutamate + ADP + phosphate + 2 H(+)</text>
        <dbReference type="Rhea" id="RHEA:26426"/>
        <dbReference type="ChEBI" id="CHEBI:15377"/>
        <dbReference type="ChEBI" id="CHEBI:15378"/>
        <dbReference type="ChEBI" id="CHEBI:29985"/>
        <dbReference type="ChEBI" id="CHEBI:30616"/>
        <dbReference type="ChEBI" id="CHEBI:37563"/>
        <dbReference type="ChEBI" id="CHEBI:43474"/>
        <dbReference type="ChEBI" id="CHEBI:46398"/>
        <dbReference type="ChEBI" id="CHEBI:58359"/>
        <dbReference type="ChEBI" id="CHEBI:456216"/>
        <dbReference type="EC" id="6.3.4.2"/>
    </reaction>
</comment>
<dbReference type="GO" id="GO:0003883">
    <property type="term" value="F:CTP synthase activity"/>
    <property type="evidence" value="ECO:0007669"/>
    <property type="project" value="UniProtKB-EC"/>
</dbReference>
<evidence type="ECO:0000256" key="2">
    <source>
        <dbReference type="ARBA" id="ARBA00007533"/>
    </source>
</evidence>
<evidence type="ECO:0000256" key="4">
    <source>
        <dbReference type="ARBA" id="ARBA00022741"/>
    </source>
</evidence>
<gene>
    <name evidence="9" type="primary">pyrG</name>
    <name evidence="12" type="ORF">RS130_09780</name>
</gene>
<keyword evidence="5 9" id="KW-0067">ATP-binding</keyword>
<evidence type="ECO:0000259" key="10">
    <source>
        <dbReference type="Pfam" id="PF00117"/>
    </source>
</evidence>
<comment type="catalytic activity">
    <reaction evidence="9">
        <text>UTP + NH4(+) + ATP = CTP + ADP + phosphate + 2 H(+)</text>
        <dbReference type="Rhea" id="RHEA:16597"/>
        <dbReference type="ChEBI" id="CHEBI:15378"/>
        <dbReference type="ChEBI" id="CHEBI:28938"/>
        <dbReference type="ChEBI" id="CHEBI:30616"/>
        <dbReference type="ChEBI" id="CHEBI:37563"/>
        <dbReference type="ChEBI" id="CHEBI:43474"/>
        <dbReference type="ChEBI" id="CHEBI:46398"/>
        <dbReference type="ChEBI" id="CHEBI:456216"/>
    </reaction>
</comment>
<proteinExistence type="inferred from homology"/>
<feature type="binding site" evidence="9">
    <location>
        <begin position="186"/>
        <end position="191"/>
    </location>
    <ligand>
        <name>CTP</name>
        <dbReference type="ChEBI" id="CHEBI:37563"/>
        <note>allosteric inhibitor</note>
    </ligand>
</feature>
<dbReference type="InterPro" id="IPR027417">
    <property type="entry name" value="P-loop_NTPase"/>
</dbReference>
<feature type="binding site" evidence="9">
    <location>
        <begin position="14"/>
        <end position="19"/>
    </location>
    <ligand>
        <name>ATP</name>
        <dbReference type="ChEBI" id="CHEBI:30616"/>
    </ligand>
</feature>
<evidence type="ECO:0000256" key="1">
    <source>
        <dbReference type="ARBA" id="ARBA00005171"/>
    </source>
</evidence>
<feature type="binding site" evidence="9">
    <location>
        <position position="469"/>
    </location>
    <ligand>
        <name>L-glutamine</name>
        <dbReference type="ChEBI" id="CHEBI:58359"/>
    </ligand>
</feature>
<dbReference type="Proteomes" id="UP001247805">
    <property type="component" value="Unassembled WGS sequence"/>
</dbReference>
<dbReference type="NCBIfam" id="NF003792">
    <property type="entry name" value="PRK05380.1"/>
    <property type="match status" value="1"/>
</dbReference>
<feature type="domain" description="CTP synthase N-terminal" evidence="11">
    <location>
        <begin position="4"/>
        <end position="265"/>
    </location>
</feature>
<feature type="binding site" evidence="9">
    <location>
        <position position="222"/>
    </location>
    <ligand>
        <name>CTP</name>
        <dbReference type="ChEBI" id="CHEBI:37563"/>
        <note>allosteric inhibitor</note>
    </ligand>
</feature>
<dbReference type="EMBL" id="JAWDIO010000002">
    <property type="protein sequence ID" value="MDU0354182.1"/>
    <property type="molecule type" value="Genomic_DNA"/>
</dbReference>
<dbReference type="Pfam" id="PF00117">
    <property type="entry name" value="GATase"/>
    <property type="match status" value="1"/>
</dbReference>
<dbReference type="NCBIfam" id="TIGR00337">
    <property type="entry name" value="PyrG"/>
    <property type="match status" value="1"/>
</dbReference>
<reference evidence="12 13" key="1">
    <citation type="submission" date="2023-10" db="EMBL/GenBank/DDBJ databases">
        <title>Glaciecola aquimarina strain GGW-M5 nov., isolated from a coastal seawater.</title>
        <authorList>
            <person name="Bayburt H."/>
            <person name="Kim J.M."/>
            <person name="Choi B.J."/>
            <person name="Jeon C.O."/>
        </authorList>
    </citation>
    <scope>NUCLEOTIDE SEQUENCE [LARGE SCALE GENOMIC DNA]</scope>
    <source>
        <strain evidence="12 13">KCTC 32108</strain>
    </source>
</reference>
<comment type="subunit">
    <text evidence="9">Homotetramer.</text>
</comment>
<dbReference type="InterPro" id="IPR004468">
    <property type="entry name" value="CTP_synthase"/>
</dbReference>
<comment type="miscellaneous">
    <text evidence="9">CTPSs have evolved a hybrid strategy for distinguishing between UTP and CTP. The overlapping regions of the product feedback inhibitory and substrate sites recognize a common feature in both compounds, the triphosphate moiety. To differentiate isosteric substrate and product pyrimidine rings, an additional pocket far from the expected kinase/ligase catalytic site, specifically recognizes the cytosine and ribose portions of the product inhibitor.</text>
</comment>